<gene>
    <name evidence="4" type="ORF">DI536_37510</name>
</gene>
<dbReference type="AlphaFoldDB" id="A0A2W5SHE6"/>
<dbReference type="InterPro" id="IPR011611">
    <property type="entry name" value="PfkB_dom"/>
</dbReference>
<dbReference type="GO" id="GO:0016301">
    <property type="term" value="F:kinase activity"/>
    <property type="evidence" value="ECO:0007669"/>
    <property type="project" value="UniProtKB-KW"/>
</dbReference>
<evidence type="ECO:0000256" key="1">
    <source>
        <dbReference type="ARBA" id="ARBA00022679"/>
    </source>
</evidence>
<comment type="caution">
    <text evidence="4">The sequence shown here is derived from an EMBL/GenBank/DDBJ whole genome shotgun (WGS) entry which is preliminary data.</text>
</comment>
<dbReference type="Pfam" id="PF00294">
    <property type="entry name" value="PfkB"/>
    <property type="match status" value="1"/>
</dbReference>
<dbReference type="GO" id="GO:0005829">
    <property type="term" value="C:cytosol"/>
    <property type="evidence" value="ECO:0007669"/>
    <property type="project" value="TreeGrafter"/>
</dbReference>
<proteinExistence type="predicted"/>
<accession>A0A2W5SHE6</accession>
<feature type="domain" description="Carbohydrate kinase PfkB" evidence="3">
    <location>
        <begin position="137"/>
        <end position="247"/>
    </location>
</feature>
<dbReference type="SUPFAM" id="SSF53613">
    <property type="entry name" value="Ribokinase-like"/>
    <property type="match status" value="1"/>
</dbReference>
<sequence>MAAAQKYRRRFVSFETDFEGMVANRGEVVLISHDLFAMQQASSWGYSGRLVAGTTTQLTLDRAVPFTAGQQHYVGVRFPDNTFHVQPVMYVAGETDTLTLSQPLPSAPSADPNNPVVDYLWFFGINADGPVKRMKVDSVDVLVVNEGELTALTGRGTVAAQIARLAVPCVVVTLGERGCVARRGAELFLQPAFPVDAVDTTAAGDTFCGALTARLSEHAGLADALRFASAASALACTRLGAQASIPARTDVDAWLAMQVDDPARQAALAVYCGIP</sequence>
<dbReference type="InterPro" id="IPR029056">
    <property type="entry name" value="Ribokinase-like"/>
</dbReference>
<keyword evidence="1" id="KW-0808">Transferase</keyword>
<dbReference type="EMBL" id="QFQP01000258">
    <property type="protein sequence ID" value="PZR01780.1"/>
    <property type="molecule type" value="Genomic_DNA"/>
</dbReference>
<dbReference type="Gene3D" id="3.40.1190.20">
    <property type="match status" value="1"/>
</dbReference>
<organism evidence="4 5">
    <name type="scientific">Archangium gephyra</name>
    <dbReference type="NCBI Taxonomy" id="48"/>
    <lineage>
        <taxon>Bacteria</taxon>
        <taxon>Pseudomonadati</taxon>
        <taxon>Myxococcota</taxon>
        <taxon>Myxococcia</taxon>
        <taxon>Myxococcales</taxon>
        <taxon>Cystobacterineae</taxon>
        <taxon>Archangiaceae</taxon>
        <taxon>Archangium</taxon>
    </lineage>
</organism>
<dbReference type="Proteomes" id="UP000249061">
    <property type="component" value="Unassembled WGS sequence"/>
</dbReference>
<dbReference type="PANTHER" id="PTHR10584">
    <property type="entry name" value="SUGAR KINASE"/>
    <property type="match status" value="1"/>
</dbReference>
<evidence type="ECO:0000259" key="3">
    <source>
        <dbReference type="Pfam" id="PF00294"/>
    </source>
</evidence>
<keyword evidence="2" id="KW-0418">Kinase</keyword>
<evidence type="ECO:0000256" key="2">
    <source>
        <dbReference type="ARBA" id="ARBA00022777"/>
    </source>
</evidence>
<evidence type="ECO:0000313" key="4">
    <source>
        <dbReference type="EMBL" id="PZR01780.1"/>
    </source>
</evidence>
<name>A0A2W5SHE6_9BACT</name>
<dbReference type="PROSITE" id="PS00584">
    <property type="entry name" value="PFKB_KINASES_2"/>
    <property type="match status" value="1"/>
</dbReference>
<evidence type="ECO:0000313" key="5">
    <source>
        <dbReference type="Proteomes" id="UP000249061"/>
    </source>
</evidence>
<protein>
    <recommendedName>
        <fullName evidence="3">Carbohydrate kinase PfkB domain-containing protein</fullName>
    </recommendedName>
</protein>
<dbReference type="PANTHER" id="PTHR10584:SF166">
    <property type="entry name" value="RIBOKINASE"/>
    <property type="match status" value="1"/>
</dbReference>
<dbReference type="InterPro" id="IPR002173">
    <property type="entry name" value="Carboh/pur_kinase_PfkB_CS"/>
</dbReference>
<reference evidence="4 5" key="1">
    <citation type="submission" date="2017-08" db="EMBL/GenBank/DDBJ databases">
        <title>Infants hospitalized years apart are colonized by the same room-sourced microbial strains.</title>
        <authorList>
            <person name="Brooks B."/>
            <person name="Olm M.R."/>
            <person name="Firek B.A."/>
            <person name="Baker R."/>
            <person name="Thomas B.C."/>
            <person name="Morowitz M.J."/>
            <person name="Banfield J.F."/>
        </authorList>
    </citation>
    <scope>NUCLEOTIDE SEQUENCE [LARGE SCALE GENOMIC DNA]</scope>
    <source>
        <strain evidence="4">S2_003_000_R2_14</strain>
    </source>
</reference>